<proteinExistence type="predicted"/>
<name>A0A0D2EGZ9_9EURO</name>
<dbReference type="Pfam" id="PF13093">
    <property type="entry name" value="FTA4"/>
    <property type="match status" value="1"/>
</dbReference>
<dbReference type="STRING" id="5601.A0A0D2EGZ9"/>
<gene>
    <name evidence="2" type="ORF">PV04_01736</name>
</gene>
<evidence type="ECO:0008006" key="4">
    <source>
        <dbReference type="Google" id="ProtNLM"/>
    </source>
</evidence>
<dbReference type="EMBL" id="KN846956">
    <property type="protein sequence ID" value="KIW73637.1"/>
    <property type="molecule type" value="Genomic_DNA"/>
</dbReference>
<dbReference type="InterPro" id="IPR025207">
    <property type="entry name" value="Sim4_Fta4"/>
</dbReference>
<reference evidence="2 3" key="1">
    <citation type="submission" date="2015-01" db="EMBL/GenBank/DDBJ databases">
        <title>The Genome Sequence of Capronia semiimmersa CBS27337.</title>
        <authorList>
            <consortium name="The Broad Institute Genomics Platform"/>
            <person name="Cuomo C."/>
            <person name="de Hoog S."/>
            <person name="Gorbushina A."/>
            <person name="Stielow B."/>
            <person name="Teixiera M."/>
            <person name="Abouelleil A."/>
            <person name="Chapman S.B."/>
            <person name="Priest M."/>
            <person name="Young S.K."/>
            <person name="Wortman J."/>
            <person name="Nusbaum C."/>
            <person name="Birren B."/>
        </authorList>
    </citation>
    <scope>NUCLEOTIDE SEQUENCE [LARGE SCALE GENOMIC DNA]</scope>
    <source>
        <strain evidence="2 3">CBS 27337</strain>
    </source>
</reference>
<dbReference type="Proteomes" id="UP000054266">
    <property type="component" value="Unassembled WGS sequence"/>
</dbReference>
<evidence type="ECO:0000313" key="3">
    <source>
        <dbReference type="Proteomes" id="UP000054266"/>
    </source>
</evidence>
<accession>A0A0D2EGZ9</accession>
<evidence type="ECO:0000313" key="2">
    <source>
        <dbReference type="EMBL" id="KIW73637.1"/>
    </source>
</evidence>
<dbReference type="PANTHER" id="PTHR42040:SF1">
    <property type="entry name" value="INNER KINETOCHORE SUBUNIT FTA4"/>
    <property type="match status" value="1"/>
</dbReference>
<keyword evidence="3" id="KW-1185">Reference proteome</keyword>
<organism evidence="2 3">
    <name type="scientific">Phialophora macrospora</name>
    <dbReference type="NCBI Taxonomy" id="1851006"/>
    <lineage>
        <taxon>Eukaryota</taxon>
        <taxon>Fungi</taxon>
        <taxon>Dikarya</taxon>
        <taxon>Ascomycota</taxon>
        <taxon>Pezizomycotina</taxon>
        <taxon>Eurotiomycetes</taxon>
        <taxon>Chaetothyriomycetidae</taxon>
        <taxon>Chaetothyriales</taxon>
        <taxon>Herpotrichiellaceae</taxon>
        <taxon>Phialophora</taxon>
    </lineage>
</organism>
<dbReference type="PANTHER" id="PTHR42040">
    <property type="entry name" value="INNER KINETOCHORE SUBUNIT FTA4"/>
    <property type="match status" value="1"/>
</dbReference>
<dbReference type="HOGENOM" id="CLU_058478_1_0_1"/>
<sequence>MDDASITSLKADFIRTQVRQLDTLLEPSTQWRDLLPAAPGDEGQLSDKTIADLVGKVNDKIRQHNRLLFSAQSQRHVAEQIESLHWNLVSGELEHAEADTVVVRRDAELTDAQVIQALPEEYEDLTLNLHPHREELQDQAERYSQLREELVDLSRKRDALKRRLAQHQELRRLVEPLDEPQRNVQPNLVTRDGELSQELDRMRVLMARVTGRVSEMGNSRGDMQVLQETETASLTDQQKLARVMGLG</sequence>
<evidence type="ECO:0000256" key="1">
    <source>
        <dbReference type="SAM" id="Coils"/>
    </source>
</evidence>
<feature type="coiled-coil region" evidence="1">
    <location>
        <begin position="133"/>
        <end position="170"/>
    </location>
</feature>
<keyword evidence="1" id="KW-0175">Coiled coil</keyword>
<protein>
    <recommendedName>
        <fullName evidence="4">Kinetochore protein fta4</fullName>
    </recommendedName>
</protein>
<dbReference type="AlphaFoldDB" id="A0A0D2EGZ9"/>
<dbReference type="GO" id="GO:0031511">
    <property type="term" value="C:Mis6-Sim4 complex"/>
    <property type="evidence" value="ECO:0007669"/>
    <property type="project" value="InterPro"/>
</dbReference>